<evidence type="ECO:0000313" key="3">
    <source>
        <dbReference type="EnsemblPlants" id="Kaladp0011s0739.3.v1.1"/>
    </source>
</evidence>
<dbReference type="Proteomes" id="UP000594263">
    <property type="component" value="Unplaced"/>
</dbReference>
<dbReference type="GO" id="GO:0008526">
    <property type="term" value="F:phosphatidylinositol transfer activity"/>
    <property type="evidence" value="ECO:0007669"/>
    <property type="project" value="TreeGrafter"/>
</dbReference>
<feature type="compositionally biased region" description="Acidic residues" evidence="1">
    <location>
        <begin position="292"/>
        <end position="305"/>
    </location>
</feature>
<dbReference type="InterPro" id="IPR036865">
    <property type="entry name" value="CRAL-TRIO_dom_sf"/>
</dbReference>
<dbReference type="Gramene" id="Kaladp0011s0739.1.v1.1">
    <property type="protein sequence ID" value="Kaladp0011s0739.1.v1.1"/>
    <property type="gene ID" value="Kaladp0011s0739.v1.1"/>
</dbReference>
<evidence type="ECO:0000313" key="4">
    <source>
        <dbReference type="Proteomes" id="UP000594263"/>
    </source>
</evidence>
<feature type="domain" description="CRAL-TRIO" evidence="2">
    <location>
        <begin position="82"/>
        <end position="245"/>
    </location>
</feature>
<dbReference type="PRINTS" id="PR00180">
    <property type="entry name" value="CRETINALDHBP"/>
</dbReference>
<reference evidence="3" key="1">
    <citation type="submission" date="2021-01" db="UniProtKB">
        <authorList>
            <consortium name="EnsemblPlants"/>
        </authorList>
    </citation>
    <scope>IDENTIFICATION</scope>
</reference>
<dbReference type="SUPFAM" id="SSF46938">
    <property type="entry name" value="CRAL/TRIO N-terminal domain"/>
    <property type="match status" value="1"/>
</dbReference>
<dbReference type="SMART" id="SM01100">
    <property type="entry name" value="CRAL_TRIO_N"/>
    <property type="match status" value="1"/>
</dbReference>
<evidence type="ECO:0000256" key="1">
    <source>
        <dbReference type="SAM" id="MobiDB-lite"/>
    </source>
</evidence>
<dbReference type="Pfam" id="PF00650">
    <property type="entry name" value="CRAL_TRIO"/>
    <property type="match status" value="1"/>
</dbReference>
<dbReference type="CDD" id="cd00170">
    <property type="entry name" value="SEC14"/>
    <property type="match status" value="1"/>
</dbReference>
<dbReference type="Gene3D" id="3.40.525.10">
    <property type="entry name" value="CRAL-TRIO lipid binding domain"/>
    <property type="match status" value="1"/>
</dbReference>
<dbReference type="EnsemblPlants" id="Kaladp0011s0739.3.v1.1">
    <property type="protein sequence ID" value="Kaladp0011s0739.3.v1.1"/>
    <property type="gene ID" value="Kaladp0011s0739.v1.1"/>
</dbReference>
<dbReference type="Gramene" id="Kaladp0011s0739.3.v1.1">
    <property type="protein sequence ID" value="Kaladp0011s0739.3.v1.1"/>
    <property type="gene ID" value="Kaladp0011s0739.v1.1"/>
</dbReference>
<dbReference type="EnsemblPlants" id="Kaladp0011s0739.2.v1.1">
    <property type="protein sequence ID" value="Kaladp0011s0739.2.v1.1"/>
    <property type="gene ID" value="Kaladp0011s0739.v1.1"/>
</dbReference>
<evidence type="ECO:0000259" key="2">
    <source>
        <dbReference type="PROSITE" id="PS50191"/>
    </source>
</evidence>
<dbReference type="PANTHER" id="PTHR45824:SF18">
    <property type="entry name" value="OS01G0264700 PROTEIN"/>
    <property type="match status" value="1"/>
</dbReference>
<dbReference type="PROSITE" id="PS50191">
    <property type="entry name" value="CRAL_TRIO"/>
    <property type="match status" value="1"/>
</dbReference>
<feature type="compositionally biased region" description="Basic and acidic residues" evidence="1">
    <location>
        <begin position="353"/>
        <end position="365"/>
    </location>
</feature>
<dbReference type="AlphaFoldDB" id="A0A7N0RHW3"/>
<dbReference type="PANTHER" id="PTHR45824">
    <property type="entry name" value="GH16843P"/>
    <property type="match status" value="1"/>
</dbReference>
<dbReference type="InterPro" id="IPR036273">
    <property type="entry name" value="CRAL/TRIO_N_dom_sf"/>
</dbReference>
<dbReference type="OMA" id="WCLERAK"/>
<name>A0A7N0RHW3_KALFE</name>
<dbReference type="FunFam" id="3.40.525.10:FF:000008">
    <property type="entry name" value="Phosphatidylinositol transfer protein 3"/>
    <property type="match status" value="1"/>
</dbReference>
<dbReference type="SUPFAM" id="SSF52087">
    <property type="entry name" value="CRAL/TRIO domain"/>
    <property type="match status" value="1"/>
</dbReference>
<dbReference type="InterPro" id="IPR011074">
    <property type="entry name" value="CRAL/TRIO_N_dom"/>
</dbReference>
<dbReference type="EnsemblPlants" id="Kaladp0011s0739.1.v1.1">
    <property type="protein sequence ID" value="Kaladp0011s0739.1.v1.1"/>
    <property type="gene ID" value="Kaladp0011s0739.v1.1"/>
</dbReference>
<dbReference type="InterPro" id="IPR001251">
    <property type="entry name" value="CRAL-TRIO_dom"/>
</dbReference>
<accession>A0A7N0RHW3</accession>
<proteinExistence type="predicted"/>
<keyword evidence="4" id="KW-1185">Reference proteome</keyword>
<dbReference type="Pfam" id="PF03765">
    <property type="entry name" value="CRAL_TRIO_N"/>
    <property type="match status" value="1"/>
</dbReference>
<dbReference type="Gramene" id="Kaladp0011s0739.2.v1.1">
    <property type="protein sequence ID" value="Kaladp0011s0739.2.v1.1"/>
    <property type="gene ID" value="Kaladp0011s0739.v1.1"/>
</dbReference>
<feature type="region of interest" description="Disordered" evidence="1">
    <location>
        <begin position="292"/>
        <end position="365"/>
    </location>
</feature>
<dbReference type="SMART" id="SM00516">
    <property type="entry name" value="SEC14"/>
    <property type="match status" value="1"/>
</dbReference>
<protein>
    <recommendedName>
        <fullName evidence="2">CRAL-TRIO domain-containing protein</fullName>
    </recommendedName>
</protein>
<organism evidence="3 4">
    <name type="scientific">Kalanchoe fedtschenkoi</name>
    <name type="common">Lavender scallops</name>
    <name type="synonym">South American air plant</name>
    <dbReference type="NCBI Taxonomy" id="63787"/>
    <lineage>
        <taxon>Eukaryota</taxon>
        <taxon>Viridiplantae</taxon>
        <taxon>Streptophyta</taxon>
        <taxon>Embryophyta</taxon>
        <taxon>Tracheophyta</taxon>
        <taxon>Spermatophyta</taxon>
        <taxon>Magnoliopsida</taxon>
        <taxon>eudicotyledons</taxon>
        <taxon>Gunneridae</taxon>
        <taxon>Pentapetalae</taxon>
        <taxon>Saxifragales</taxon>
        <taxon>Crassulaceae</taxon>
        <taxon>Kalanchoe</taxon>
    </lineage>
</organism>
<dbReference type="InterPro" id="IPR052578">
    <property type="entry name" value="PI_Transfer_CRAL-TRIO"/>
</dbReference>
<sequence length="365" mass="42073">MSFKRSRSNVVEKSLSAQEQQEKISEVKQSLGHVCEKLPAVCSDASVLRYLRARNWNVKKASKMLKDSIKWRLQFRPEKIRWEDIAAEAERGRVYKADYFDKLGRTVLVMRAGLQNTSSTSGQIKYLVFCLENAIMHSRPEQEQMVWLIDFQGWNMSSISVKVTRETAHILQDHYPERLGLAIMYNPPKIFESFWTMVKPFIEPKTYKKVQFIYSVGPQAQKVMEQYFNMEELDSAFGGKNTRGFDFKAYDERMKEEERKKWEMVQSSTCPSPVYTSSITSETLSDSLISELESDEDDALPDSEEPTSSNLNELEEKLQQLPLDYNDDENANGKKIHESPFSVSNKGVPDSEEQPHKGELSSKPT</sequence>